<dbReference type="Proteomes" id="UP000601435">
    <property type="component" value="Unassembled WGS sequence"/>
</dbReference>
<dbReference type="EMBL" id="CAJNJA010052604">
    <property type="protein sequence ID" value="CAE7847303.1"/>
    <property type="molecule type" value="Genomic_DNA"/>
</dbReference>
<accession>A0A813A0S9</accession>
<evidence type="ECO:0000313" key="1">
    <source>
        <dbReference type="EMBL" id="CAE7847303.1"/>
    </source>
</evidence>
<dbReference type="AlphaFoldDB" id="A0A813A0S9"/>
<comment type="caution">
    <text evidence="1">The sequence shown here is derived from an EMBL/GenBank/DDBJ whole genome shotgun (WGS) entry which is preliminary data.</text>
</comment>
<feature type="non-terminal residue" evidence="1">
    <location>
        <position position="1"/>
    </location>
</feature>
<organism evidence="1 2">
    <name type="scientific">Symbiodinium necroappetens</name>
    <dbReference type="NCBI Taxonomy" id="1628268"/>
    <lineage>
        <taxon>Eukaryota</taxon>
        <taxon>Sar</taxon>
        <taxon>Alveolata</taxon>
        <taxon>Dinophyceae</taxon>
        <taxon>Suessiales</taxon>
        <taxon>Symbiodiniaceae</taxon>
        <taxon>Symbiodinium</taxon>
    </lineage>
</organism>
<protein>
    <submittedName>
        <fullName evidence="1">Uncharacterized protein</fullName>
    </submittedName>
</protein>
<keyword evidence="2" id="KW-1185">Reference proteome</keyword>
<name>A0A813A0S9_9DINO</name>
<proteinExistence type="predicted"/>
<gene>
    <name evidence="1" type="ORF">SNEC2469_LOCUS26129</name>
</gene>
<reference evidence="1" key="1">
    <citation type="submission" date="2021-02" db="EMBL/GenBank/DDBJ databases">
        <authorList>
            <person name="Dougan E. K."/>
            <person name="Rhodes N."/>
            <person name="Thang M."/>
            <person name="Chan C."/>
        </authorList>
    </citation>
    <scope>NUCLEOTIDE SEQUENCE</scope>
</reference>
<sequence length="82" mass="9340">NGLDLHDYILKQVDWTSSGPILHDFLGFLSLRALSIPGIRRSHGFAYLEIGGSHLRHFFAQTRLLQELYSDRGWLAVAMDVE</sequence>
<feature type="non-terminal residue" evidence="1">
    <location>
        <position position="82"/>
    </location>
</feature>
<evidence type="ECO:0000313" key="2">
    <source>
        <dbReference type="Proteomes" id="UP000601435"/>
    </source>
</evidence>
<dbReference type="OrthoDB" id="414044at2759"/>